<dbReference type="SMART" id="SM00419">
    <property type="entry name" value="HTH_CRP"/>
    <property type="match status" value="1"/>
</dbReference>
<accession>A0A059XT95</accession>
<dbReference type="InterPro" id="IPR018490">
    <property type="entry name" value="cNMP-bd_dom_sf"/>
</dbReference>
<dbReference type="Pfam" id="PF13545">
    <property type="entry name" value="HTH_Crp_2"/>
    <property type="match status" value="1"/>
</dbReference>
<feature type="domain" description="HTH crp-type" evidence="5">
    <location>
        <begin position="143"/>
        <end position="218"/>
    </location>
</feature>
<gene>
    <name evidence="6" type="ORF">Y981_08500</name>
</gene>
<dbReference type="OrthoDB" id="9815457at2"/>
<dbReference type="CDD" id="cd00038">
    <property type="entry name" value="CAP_ED"/>
    <property type="match status" value="1"/>
</dbReference>
<reference evidence="6 7" key="2">
    <citation type="journal article" date="2015" name="Biomed. Res. Int.">
        <title>Effects of Arsenite Resistance on the Growth and Functional Gene Expression of Leptospirillum ferriphilum and Acidithiobacillus thiooxidans in Pure Culture and Coculture.</title>
        <authorList>
            <person name="Jiang H."/>
            <person name="Liang Y."/>
            <person name="Yin H."/>
            <person name="Xiao Y."/>
            <person name="Guo X."/>
            <person name="Xu Y."/>
            <person name="Hu Q."/>
            <person name="Liu H."/>
            <person name="Liu X."/>
        </authorList>
    </citation>
    <scope>NUCLEOTIDE SEQUENCE [LARGE SCALE GENOMIC DNA]</scope>
    <source>
        <strain evidence="6 7">YSK</strain>
    </source>
</reference>
<dbReference type="InterPro" id="IPR014710">
    <property type="entry name" value="RmlC-like_jellyroll"/>
</dbReference>
<keyword evidence="3" id="KW-0804">Transcription</keyword>
<dbReference type="HOGENOM" id="CLU_1114735_0_0_0"/>
<evidence type="ECO:0000256" key="3">
    <source>
        <dbReference type="ARBA" id="ARBA00023163"/>
    </source>
</evidence>
<dbReference type="InterPro" id="IPR036388">
    <property type="entry name" value="WH-like_DNA-bd_sf"/>
</dbReference>
<dbReference type="PROSITE" id="PS51063">
    <property type="entry name" value="HTH_CRP_2"/>
    <property type="match status" value="1"/>
</dbReference>
<evidence type="ECO:0000313" key="7">
    <source>
        <dbReference type="Proteomes" id="UP000027059"/>
    </source>
</evidence>
<evidence type="ECO:0000313" key="6">
    <source>
        <dbReference type="EMBL" id="AIA31819.1"/>
    </source>
</evidence>
<dbReference type="GO" id="GO:0003677">
    <property type="term" value="F:DNA binding"/>
    <property type="evidence" value="ECO:0007669"/>
    <property type="project" value="UniProtKB-KW"/>
</dbReference>
<dbReference type="SUPFAM" id="SSF51206">
    <property type="entry name" value="cAMP-binding domain-like"/>
    <property type="match status" value="1"/>
</dbReference>
<dbReference type="Gene3D" id="1.10.10.10">
    <property type="entry name" value="Winged helix-like DNA-binding domain superfamily/Winged helix DNA-binding domain"/>
    <property type="match status" value="1"/>
</dbReference>
<keyword evidence="1" id="KW-0805">Transcription regulation</keyword>
<evidence type="ECO:0000256" key="1">
    <source>
        <dbReference type="ARBA" id="ARBA00023015"/>
    </source>
</evidence>
<dbReference type="SUPFAM" id="SSF46785">
    <property type="entry name" value="Winged helix' DNA-binding domain"/>
    <property type="match status" value="1"/>
</dbReference>
<dbReference type="Pfam" id="PF00027">
    <property type="entry name" value="cNMP_binding"/>
    <property type="match status" value="1"/>
</dbReference>
<dbReference type="EMBL" id="CP007243">
    <property type="protein sequence ID" value="AIA31819.1"/>
    <property type="molecule type" value="Genomic_DNA"/>
</dbReference>
<dbReference type="AlphaFoldDB" id="A0A059XT95"/>
<dbReference type="Gene3D" id="2.60.120.10">
    <property type="entry name" value="Jelly Rolls"/>
    <property type="match status" value="1"/>
</dbReference>
<dbReference type="PROSITE" id="PS50042">
    <property type="entry name" value="CNMP_BINDING_3"/>
    <property type="match status" value="1"/>
</dbReference>
<reference evidence="7" key="1">
    <citation type="submission" date="2014-02" db="EMBL/GenBank/DDBJ databases">
        <title>Complete genome sequence and comparative genomic analysis of the nitrogen-fixing bacterium Leptospirillum ferriphilum YSK.</title>
        <authorList>
            <person name="Guo X."/>
            <person name="Yin H."/>
            <person name="Liang Y."/>
            <person name="Hu Q."/>
            <person name="Ma L."/>
            <person name="Xiao Y."/>
            <person name="Zhang X."/>
            <person name="Qiu G."/>
            <person name="Liu X."/>
        </authorList>
    </citation>
    <scope>NUCLEOTIDE SEQUENCE [LARGE SCALE GENOMIC DNA]</scope>
    <source>
        <strain evidence="7">YSK</strain>
    </source>
</reference>
<dbReference type="InterPro" id="IPR036390">
    <property type="entry name" value="WH_DNA-bd_sf"/>
</dbReference>
<dbReference type="InterPro" id="IPR012318">
    <property type="entry name" value="HTH_CRP"/>
</dbReference>
<keyword evidence="2" id="KW-0238">DNA-binding</keyword>
<dbReference type="GO" id="GO:0006355">
    <property type="term" value="P:regulation of DNA-templated transcription"/>
    <property type="evidence" value="ECO:0007669"/>
    <property type="project" value="InterPro"/>
</dbReference>
<dbReference type="KEGG" id="lfp:Y981_08500"/>
<evidence type="ECO:0000256" key="2">
    <source>
        <dbReference type="ARBA" id="ARBA00023125"/>
    </source>
</evidence>
<feature type="domain" description="Cyclic nucleotide-binding" evidence="4">
    <location>
        <begin position="35"/>
        <end position="113"/>
    </location>
</feature>
<evidence type="ECO:0000259" key="4">
    <source>
        <dbReference type="PROSITE" id="PS50042"/>
    </source>
</evidence>
<dbReference type="RefSeq" id="WP_148302439.1">
    <property type="nucleotide sequence ID" value="NZ_CP007243.1"/>
</dbReference>
<name>A0A059XT95_9BACT</name>
<proteinExistence type="predicted"/>
<evidence type="ECO:0008006" key="8">
    <source>
        <dbReference type="Google" id="ProtNLM"/>
    </source>
</evidence>
<organism evidence="6 7">
    <name type="scientific">Leptospirillum ferriphilum YSK</name>
    <dbReference type="NCBI Taxonomy" id="1441628"/>
    <lineage>
        <taxon>Bacteria</taxon>
        <taxon>Pseudomonadati</taxon>
        <taxon>Nitrospirota</taxon>
        <taxon>Nitrospiria</taxon>
        <taxon>Nitrospirales</taxon>
        <taxon>Nitrospiraceae</taxon>
        <taxon>Leptospirillum</taxon>
    </lineage>
</organism>
<sequence length="249" mass="28517">MPFSRREDSPSEKTVLELLSRSTPDTVKDLPRKDDILYFQGDEALFLYAVSSGEVLTLLESPFGDPVLWEILDRYDAVGGFAILLGCPYPATCRALTPARVFGYSRQKVWDLLRNEPGLFESLAKGIGDRFQSFLSRLVYAQKNLEDRVLLGLLYLYRKKIRSAPDTSGPVVLEITRSLLASLSFTTVESTIRITKKWESEGWLDFPERGLIRLLDIRHFLDRTSYLSMHESPRAARSQEKWDSRMNPM</sequence>
<keyword evidence="7" id="KW-1185">Reference proteome</keyword>
<dbReference type="InterPro" id="IPR000595">
    <property type="entry name" value="cNMP-bd_dom"/>
</dbReference>
<evidence type="ECO:0000259" key="5">
    <source>
        <dbReference type="PROSITE" id="PS51063"/>
    </source>
</evidence>
<dbReference type="Proteomes" id="UP000027059">
    <property type="component" value="Chromosome"/>
</dbReference>
<protein>
    <recommendedName>
        <fullName evidence="8">Crp/Fnr family transcriptional regulator</fullName>
    </recommendedName>
</protein>